<evidence type="ECO:0000313" key="5">
    <source>
        <dbReference type="EMBL" id="KFF07527.1"/>
    </source>
</evidence>
<organism evidence="5 6">
    <name type="scientific">Flavobacterium reichenbachii</name>
    <dbReference type="NCBI Taxonomy" id="362418"/>
    <lineage>
        <taxon>Bacteria</taxon>
        <taxon>Pseudomonadati</taxon>
        <taxon>Bacteroidota</taxon>
        <taxon>Flavobacteriia</taxon>
        <taxon>Flavobacteriales</taxon>
        <taxon>Flavobacteriaceae</taxon>
        <taxon>Flavobacterium</taxon>
    </lineage>
</organism>
<keyword evidence="5" id="KW-0418">Kinase</keyword>
<dbReference type="Proteomes" id="UP000028715">
    <property type="component" value="Unassembled WGS sequence"/>
</dbReference>
<evidence type="ECO:0000256" key="3">
    <source>
        <dbReference type="ARBA" id="ARBA00022991"/>
    </source>
</evidence>
<dbReference type="EMBL" id="JPRL01000001">
    <property type="protein sequence ID" value="KFF07527.1"/>
    <property type="molecule type" value="Genomic_DNA"/>
</dbReference>
<dbReference type="OrthoDB" id="5760647at2"/>
<dbReference type="SUPFAM" id="SSF55785">
    <property type="entry name" value="PYP-like sensor domain (PAS domain)"/>
    <property type="match status" value="1"/>
</dbReference>
<gene>
    <name evidence="5" type="ORF">IW19_19340</name>
</gene>
<dbReference type="RefSeq" id="WP_035687356.1">
    <property type="nucleotide sequence ID" value="NZ_JPRL01000001.1"/>
</dbReference>
<dbReference type="InterPro" id="IPR035965">
    <property type="entry name" value="PAS-like_dom_sf"/>
</dbReference>
<keyword evidence="5" id="KW-0808">Transferase</keyword>
<name>A0A085ZSW3_9FLAO</name>
<dbReference type="PROSITE" id="PS50112">
    <property type="entry name" value="PAS"/>
    <property type="match status" value="1"/>
</dbReference>
<protein>
    <submittedName>
        <fullName evidence="5">Histidine kinase</fullName>
    </submittedName>
</protein>
<feature type="domain" description="PAS" evidence="4">
    <location>
        <begin position="65"/>
        <end position="96"/>
    </location>
</feature>
<sequence>MKNISFEEISNRNSVPILSWDFHYEYVNELKAIYTDLKKVTQISNKFTWNDKNLEITERIKEEVILITDLDLKIVFASNGIKRMTGYREEEILGKTPKMFQGEDTSSDDLKEISDAIKLQIPFEKTITNYKKNGDSYRCRINAFPVFNLKGTISHFIAFEKQDISA</sequence>
<proteinExistence type="predicted"/>
<dbReference type="Pfam" id="PF13426">
    <property type="entry name" value="PAS_9"/>
    <property type="match status" value="1"/>
</dbReference>
<comment type="caution">
    <text evidence="5">The sequence shown here is derived from an EMBL/GenBank/DDBJ whole genome shotgun (WGS) entry which is preliminary data.</text>
</comment>
<dbReference type="PANTHER" id="PTHR47429:SF2">
    <property type="entry name" value="PROTEIN TWIN LOV 1"/>
    <property type="match status" value="1"/>
</dbReference>
<dbReference type="NCBIfam" id="TIGR00229">
    <property type="entry name" value="sensory_box"/>
    <property type="match status" value="1"/>
</dbReference>
<evidence type="ECO:0000256" key="1">
    <source>
        <dbReference type="ARBA" id="ARBA00022630"/>
    </source>
</evidence>
<dbReference type="STRING" id="362418.IW19_19340"/>
<evidence type="ECO:0000259" key="4">
    <source>
        <dbReference type="PROSITE" id="PS50112"/>
    </source>
</evidence>
<dbReference type="GO" id="GO:0016301">
    <property type="term" value="F:kinase activity"/>
    <property type="evidence" value="ECO:0007669"/>
    <property type="project" value="UniProtKB-KW"/>
</dbReference>
<keyword evidence="6" id="KW-1185">Reference proteome</keyword>
<reference evidence="5 6" key="1">
    <citation type="submission" date="2014-07" db="EMBL/GenBank/DDBJ databases">
        <title>Genome of Flavobacterium reichenbachii LMG 25512.</title>
        <authorList>
            <person name="Stropko S.J."/>
            <person name="Pipes S.E."/>
            <person name="Newman J.D."/>
        </authorList>
    </citation>
    <scope>NUCLEOTIDE SEQUENCE [LARGE SCALE GENOMIC DNA]</scope>
    <source>
        <strain evidence="5 6">LMG 25512</strain>
    </source>
</reference>
<dbReference type="InterPro" id="IPR000014">
    <property type="entry name" value="PAS"/>
</dbReference>
<keyword evidence="2" id="KW-0288">FMN</keyword>
<accession>A0A085ZSW3</accession>
<keyword evidence="3" id="KW-0157">Chromophore</keyword>
<keyword evidence="1" id="KW-0285">Flavoprotein</keyword>
<dbReference type="CDD" id="cd00130">
    <property type="entry name" value="PAS"/>
    <property type="match status" value="1"/>
</dbReference>
<dbReference type="PANTHER" id="PTHR47429">
    <property type="entry name" value="PROTEIN TWIN LOV 1"/>
    <property type="match status" value="1"/>
</dbReference>
<evidence type="ECO:0000313" key="6">
    <source>
        <dbReference type="Proteomes" id="UP000028715"/>
    </source>
</evidence>
<dbReference type="Gene3D" id="3.30.450.20">
    <property type="entry name" value="PAS domain"/>
    <property type="match status" value="1"/>
</dbReference>
<dbReference type="AlphaFoldDB" id="A0A085ZSW3"/>
<evidence type="ECO:0000256" key="2">
    <source>
        <dbReference type="ARBA" id="ARBA00022643"/>
    </source>
</evidence>
<dbReference type="eggNOG" id="COG3829">
    <property type="taxonomic scope" value="Bacteria"/>
</dbReference>